<accession>A0A7W9E1E6</accession>
<dbReference type="RefSeq" id="WP_183884764.1">
    <property type="nucleotide sequence ID" value="NZ_JACHCE010000011.1"/>
</dbReference>
<evidence type="ECO:0000313" key="2">
    <source>
        <dbReference type="EMBL" id="MBB5638948.1"/>
    </source>
</evidence>
<dbReference type="Proteomes" id="UP000537204">
    <property type="component" value="Unassembled WGS sequence"/>
</dbReference>
<keyword evidence="1" id="KW-0732">Signal</keyword>
<dbReference type="InterPro" id="IPR036275">
    <property type="entry name" value="YdgH-like_sf"/>
</dbReference>
<dbReference type="PROSITE" id="PS51257">
    <property type="entry name" value="PROKAR_LIPOPROTEIN"/>
    <property type="match status" value="1"/>
</dbReference>
<organism evidence="2 3">
    <name type="scientific">Pedobacter cryoconitis</name>
    <dbReference type="NCBI Taxonomy" id="188932"/>
    <lineage>
        <taxon>Bacteria</taxon>
        <taxon>Pseudomonadati</taxon>
        <taxon>Bacteroidota</taxon>
        <taxon>Sphingobacteriia</taxon>
        <taxon>Sphingobacteriales</taxon>
        <taxon>Sphingobacteriaceae</taxon>
        <taxon>Pedobacter</taxon>
    </lineage>
</organism>
<comment type="caution">
    <text evidence="2">The sequence shown here is derived from an EMBL/GenBank/DDBJ whole genome shotgun (WGS) entry which is preliminary data.</text>
</comment>
<reference evidence="2 3" key="1">
    <citation type="submission" date="2020-08" db="EMBL/GenBank/DDBJ databases">
        <title>Genomic Encyclopedia of Type Strains, Phase IV (KMG-V): Genome sequencing to study the core and pangenomes of soil and plant-associated prokaryotes.</title>
        <authorList>
            <person name="Whitman W."/>
        </authorList>
    </citation>
    <scope>NUCLEOTIDE SEQUENCE [LARGE SCALE GENOMIC DNA]</scope>
    <source>
        <strain evidence="2 3">S3M1</strain>
    </source>
</reference>
<name>A0A7W9E1E6_9SPHI</name>
<dbReference type="EMBL" id="JACHCE010000011">
    <property type="protein sequence ID" value="MBB5638948.1"/>
    <property type="molecule type" value="Genomic_DNA"/>
</dbReference>
<gene>
    <name evidence="2" type="ORF">HDE68_004886</name>
</gene>
<evidence type="ECO:0000313" key="3">
    <source>
        <dbReference type="Proteomes" id="UP000537204"/>
    </source>
</evidence>
<protein>
    <recommendedName>
        <fullName evidence="4">Lipoprotein</fullName>
    </recommendedName>
</protein>
<dbReference type="AlphaFoldDB" id="A0A7W9E1E6"/>
<dbReference type="SUPFAM" id="SSF159871">
    <property type="entry name" value="YdgH-like"/>
    <property type="match status" value="1"/>
</dbReference>
<evidence type="ECO:0008006" key="4">
    <source>
        <dbReference type="Google" id="ProtNLM"/>
    </source>
</evidence>
<evidence type="ECO:0000256" key="1">
    <source>
        <dbReference type="SAM" id="SignalP"/>
    </source>
</evidence>
<sequence>MKVFKNNFLLMVITAAIFSSCALPTSYIGDTFTPTENVDVFYAAKDVKKDYRVIGHISSQASANENDAKQGIINKAKKIGADGVIILGVDFTGGKDSTPFFKSEAIKYKE</sequence>
<proteinExistence type="predicted"/>
<feature type="chain" id="PRO_5031380758" description="Lipoprotein" evidence="1">
    <location>
        <begin position="25"/>
        <end position="110"/>
    </location>
</feature>
<feature type="signal peptide" evidence="1">
    <location>
        <begin position="1"/>
        <end position="24"/>
    </location>
</feature>